<evidence type="ECO:0000259" key="2">
    <source>
        <dbReference type="Pfam" id="PF17667"/>
    </source>
</evidence>
<feature type="compositionally biased region" description="Basic and acidic residues" evidence="1">
    <location>
        <begin position="283"/>
        <end position="295"/>
    </location>
</feature>
<feature type="region of interest" description="Disordered" evidence="1">
    <location>
        <begin position="187"/>
        <end position="221"/>
    </location>
</feature>
<dbReference type="AlphaFoldDB" id="A0A8H5GSS0"/>
<protein>
    <recommendedName>
        <fullName evidence="2">Fungal-type protein kinase domain-containing protein</fullName>
    </recommendedName>
</protein>
<dbReference type="InterPro" id="IPR011009">
    <property type="entry name" value="Kinase-like_dom_sf"/>
</dbReference>
<reference evidence="3 4" key="1">
    <citation type="journal article" date="2020" name="ISME J.">
        <title>Uncovering the hidden diversity of litter-decomposition mechanisms in mushroom-forming fungi.</title>
        <authorList>
            <person name="Floudas D."/>
            <person name="Bentzer J."/>
            <person name="Ahren D."/>
            <person name="Johansson T."/>
            <person name="Persson P."/>
            <person name="Tunlid A."/>
        </authorList>
    </citation>
    <scope>NUCLEOTIDE SEQUENCE [LARGE SCALE GENOMIC DNA]</scope>
    <source>
        <strain evidence="3 4">CBS 406.79</strain>
    </source>
</reference>
<accession>A0A8H5GSS0</accession>
<dbReference type="EMBL" id="JAACJN010000120">
    <property type="protein sequence ID" value="KAF5370534.1"/>
    <property type="molecule type" value="Genomic_DNA"/>
</dbReference>
<name>A0A8H5GSS0_9AGAR</name>
<evidence type="ECO:0000256" key="1">
    <source>
        <dbReference type="SAM" id="MobiDB-lite"/>
    </source>
</evidence>
<evidence type="ECO:0000313" key="3">
    <source>
        <dbReference type="EMBL" id="KAF5370534.1"/>
    </source>
</evidence>
<dbReference type="InterPro" id="IPR040976">
    <property type="entry name" value="Pkinase_fungal"/>
</dbReference>
<dbReference type="Pfam" id="PF17667">
    <property type="entry name" value="Pkinase_fungal"/>
    <property type="match status" value="1"/>
</dbReference>
<feature type="region of interest" description="Disordered" evidence="1">
    <location>
        <begin position="283"/>
        <end position="321"/>
    </location>
</feature>
<dbReference type="OrthoDB" id="3050608at2759"/>
<evidence type="ECO:0000313" key="4">
    <source>
        <dbReference type="Proteomes" id="UP000518752"/>
    </source>
</evidence>
<feature type="domain" description="Fungal-type protein kinase" evidence="2">
    <location>
        <begin position="2"/>
        <end position="74"/>
    </location>
</feature>
<organism evidence="3 4">
    <name type="scientific">Collybiopsis confluens</name>
    <dbReference type="NCBI Taxonomy" id="2823264"/>
    <lineage>
        <taxon>Eukaryota</taxon>
        <taxon>Fungi</taxon>
        <taxon>Dikarya</taxon>
        <taxon>Basidiomycota</taxon>
        <taxon>Agaricomycotina</taxon>
        <taxon>Agaricomycetes</taxon>
        <taxon>Agaricomycetidae</taxon>
        <taxon>Agaricales</taxon>
        <taxon>Marasmiineae</taxon>
        <taxon>Omphalotaceae</taxon>
        <taxon>Collybiopsis</taxon>
    </lineage>
</organism>
<dbReference type="PANTHER" id="PTHR40462">
    <property type="entry name" value="CHROMOSOME 1, WHOLE GENOME SHOTGUN SEQUENCE"/>
    <property type="match status" value="1"/>
</dbReference>
<proteinExistence type="predicted"/>
<comment type="caution">
    <text evidence="3">The sequence shown here is derived from an EMBL/GenBank/DDBJ whole genome shotgun (WGS) entry which is preliminary data.</text>
</comment>
<sequence length="382" mass="43327">MGNIMFRRVGGKVYGVLNDFDLSSFLPLRDEPSSKWRTGTRPYMSRDLLTKGWCEGPLYRHDLESLFYIMLILCCHYKSPDKALPFKDWPYKMWFTSDDATVAEKKESTATLSGHGEQLVDKLAGVFHQVHDYHDPAVNASTAQPAPQQPYNKIMGKVADVFESEEVRKKRLDAEEAERKRLELETRKARSGHHGFMDKISGAFEGEEARKKRLEGEEAERKRLELEAENAPHHLPLDMFSKLGLGSHIPPPILDKLGSRMHLSNEQATSPFKEETLAGKIESSIHHKQSDDSKTRPHTLGEGLSDKIQSALGGGSKAEDNEDDLDKAIDFVQKHIFKQGSQSQETILEQMKDEKIASTIRAQYKGLTGHEFPLKKGEKRWL</sequence>
<keyword evidence="4" id="KW-1185">Reference proteome</keyword>
<dbReference type="SUPFAM" id="SSF56112">
    <property type="entry name" value="Protein kinase-like (PK-like)"/>
    <property type="match status" value="1"/>
</dbReference>
<feature type="compositionally biased region" description="Basic and acidic residues" evidence="1">
    <location>
        <begin position="207"/>
        <end position="221"/>
    </location>
</feature>
<gene>
    <name evidence="3" type="ORF">D9757_010129</name>
</gene>
<dbReference type="Proteomes" id="UP000518752">
    <property type="component" value="Unassembled WGS sequence"/>
</dbReference>
<dbReference type="PANTHER" id="PTHR40462:SF1">
    <property type="entry name" value="EXPRESSED PROTEIN"/>
    <property type="match status" value="1"/>
</dbReference>